<name>A0A3N6P4D2_9CYAN</name>
<dbReference type="Proteomes" id="UP000269154">
    <property type="component" value="Unassembled WGS sequence"/>
</dbReference>
<accession>A0A3N6P4D2</accession>
<gene>
    <name evidence="1" type="ORF">D5R40_22880</name>
</gene>
<comment type="caution">
    <text evidence="1">The sequence shown here is derived from an EMBL/GenBank/DDBJ whole genome shotgun (WGS) entry which is preliminary data.</text>
</comment>
<proteinExistence type="predicted"/>
<protein>
    <submittedName>
        <fullName evidence="1">Uncharacterized protein</fullName>
    </submittedName>
</protein>
<dbReference type="EMBL" id="RCBY01000162">
    <property type="protein sequence ID" value="RQH31840.1"/>
    <property type="molecule type" value="Genomic_DNA"/>
</dbReference>
<evidence type="ECO:0000313" key="2">
    <source>
        <dbReference type="Proteomes" id="UP000269154"/>
    </source>
</evidence>
<dbReference type="AlphaFoldDB" id="A0A3N6P4D2"/>
<organism evidence="1 2">
    <name type="scientific">Okeania hirsuta</name>
    <dbReference type="NCBI Taxonomy" id="1458930"/>
    <lineage>
        <taxon>Bacteria</taxon>
        <taxon>Bacillati</taxon>
        <taxon>Cyanobacteriota</taxon>
        <taxon>Cyanophyceae</taxon>
        <taxon>Oscillatoriophycideae</taxon>
        <taxon>Oscillatoriales</taxon>
        <taxon>Microcoleaceae</taxon>
        <taxon>Okeania</taxon>
    </lineage>
</organism>
<keyword evidence="2" id="KW-1185">Reference proteome</keyword>
<dbReference type="OrthoDB" id="517669at2"/>
<dbReference type="RefSeq" id="WP_124147180.1">
    <property type="nucleotide sequence ID" value="NZ_CAWOKI010000239.1"/>
</dbReference>
<sequence>MNNQDLVEKLKSTFRKNSTQLKVFNLLSDREWHCRSCEGKNIASEQYAGGGGTQGLQRGTKSRPGLEIKTERKFCKTC</sequence>
<evidence type="ECO:0000313" key="1">
    <source>
        <dbReference type="EMBL" id="RQH31840.1"/>
    </source>
</evidence>
<reference evidence="1 2" key="1">
    <citation type="journal article" date="2018" name="ACS Chem. Biol.">
        <title>Ketoreductase domain dysfunction expands chemodiversity: malyngamide biosynthesis in the cyanobacterium Okeania hirsuta.</title>
        <authorList>
            <person name="Moss N.A."/>
            <person name="Leao T."/>
            <person name="Rankin M."/>
            <person name="McCullough T.M."/>
            <person name="Qu P."/>
            <person name="Korobeynikov A."/>
            <person name="Smith J.L."/>
            <person name="Gerwick L."/>
            <person name="Gerwick W.H."/>
        </authorList>
    </citation>
    <scope>NUCLEOTIDE SEQUENCE [LARGE SCALE GENOMIC DNA]</scope>
    <source>
        <strain evidence="1 2">PAB10Feb10-1</strain>
    </source>
</reference>